<evidence type="ECO:0000313" key="3">
    <source>
        <dbReference type="Proteomes" id="UP000483362"/>
    </source>
</evidence>
<dbReference type="Pfam" id="PF13424">
    <property type="entry name" value="TPR_12"/>
    <property type="match status" value="1"/>
</dbReference>
<keyword evidence="3" id="KW-1185">Reference proteome</keyword>
<sequence>MKTFSTLVLFLLVSLVTTATPRPVDVLRLDSVANQQFASKQYVDAVKTRQQLIASLNPGDNDSLHAFSLVQIARCLSREELADSAATVGKQALYVYSRAFGTQSMDYAIIADNVSFYLLQAKRYQEAVSYSEKALAVINSVPDLTGSYVDESIILVHAAENYNAVGRNPLAIACELRALRLMSDIYGEHSDTYIDELQFLSKFFADNGDKEKAGQTDDTITRLRKEKKDAGGNVLDIPATVKMDSPREAERYRWATLRACDYYLSHYITADHMAEAASLIAQWVTVTDEVTVTLDSSLLDLGNNQQQSLAYLPAFLAGCCRYALQSGEKDFSWGMYGTAMADLLNFYNANAPYTGKVDSLEKLIAAYAKNRDQFVDNLKQLYNRAMDGRKQQR</sequence>
<protein>
    <submittedName>
        <fullName evidence="2">Tetratricopeptide repeat protein</fullName>
    </submittedName>
</protein>
<evidence type="ECO:0000256" key="1">
    <source>
        <dbReference type="SAM" id="SignalP"/>
    </source>
</evidence>
<evidence type="ECO:0000313" key="2">
    <source>
        <dbReference type="EMBL" id="MSS18257.1"/>
    </source>
</evidence>
<dbReference type="InterPro" id="IPR011990">
    <property type="entry name" value="TPR-like_helical_dom_sf"/>
</dbReference>
<feature type="signal peptide" evidence="1">
    <location>
        <begin position="1"/>
        <end position="19"/>
    </location>
</feature>
<keyword evidence="1" id="KW-0732">Signal</keyword>
<reference evidence="2 3" key="1">
    <citation type="submission" date="2019-08" db="EMBL/GenBank/DDBJ databases">
        <title>In-depth cultivation of the pig gut microbiome towards novel bacterial diversity and tailored functional studies.</title>
        <authorList>
            <person name="Wylensek D."/>
            <person name="Hitch T.C.A."/>
            <person name="Clavel T."/>
        </authorList>
    </citation>
    <scope>NUCLEOTIDE SEQUENCE [LARGE SCALE GENOMIC DNA]</scope>
    <source>
        <strain evidence="2 3">Oil-RF-744-WCA-WT-10</strain>
    </source>
</reference>
<dbReference type="Proteomes" id="UP000483362">
    <property type="component" value="Unassembled WGS sequence"/>
</dbReference>
<feature type="chain" id="PRO_5026974531" evidence="1">
    <location>
        <begin position="20"/>
        <end position="393"/>
    </location>
</feature>
<dbReference type="AlphaFoldDB" id="A0A6L5XFH8"/>
<dbReference type="SUPFAM" id="SSF48452">
    <property type="entry name" value="TPR-like"/>
    <property type="match status" value="1"/>
</dbReference>
<dbReference type="Gene3D" id="1.25.40.10">
    <property type="entry name" value="Tetratricopeptide repeat domain"/>
    <property type="match status" value="1"/>
</dbReference>
<proteinExistence type="predicted"/>
<comment type="caution">
    <text evidence="2">The sequence shown here is derived from an EMBL/GenBank/DDBJ whole genome shotgun (WGS) entry which is preliminary data.</text>
</comment>
<name>A0A6L5XFH8_9BACT</name>
<accession>A0A6L5XFH8</accession>
<organism evidence="2 3">
    <name type="scientific">Sodaliphilus pleomorphus</name>
    <dbReference type="NCBI Taxonomy" id="2606626"/>
    <lineage>
        <taxon>Bacteria</taxon>
        <taxon>Pseudomonadati</taxon>
        <taxon>Bacteroidota</taxon>
        <taxon>Bacteroidia</taxon>
        <taxon>Bacteroidales</taxon>
        <taxon>Muribaculaceae</taxon>
        <taxon>Sodaliphilus</taxon>
    </lineage>
</organism>
<dbReference type="RefSeq" id="WP_154326828.1">
    <property type="nucleotide sequence ID" value="NZ_CP045696.1"/>
</dbReference>
<gene>
    <name evidence="2" type="ORF">FYJ29_10870</name>
</gene>
<dbReference type="EMBL" id="VULT01000018">
    <property type="protein sequence ID" value="MSS18257.1"/>
    <property type="molecule type" value="Genomic_DNA"/>
</dbReference>